<keyword evidence="3" id="KW-1185">Reference proteome</keyword>
<evidence type="ECO:0000313" key="2">
    <source>
        <dbReference type="EMBL" id="ROU04283.1"/>
    </source>
</evidence>
<name>A0A3N2RA40_9RHOB</name>
<proteinExistence type="predicted"/>
<organism evidence="2 3">
    <name type="scientific">Histidinibacterium lentulum</name>
    <dbReference type="NCBI Taxonomy" id="2480588"/>
    <lineage>
        <taxon>Bacteria</taxon>
        <taxon>Pseudomonadati</taxon>
        <taxon>Pseudomonadota</taxon>
        <taxon>Alphaproteobacteria</taxon>
        <taxon>Rhodobacterales</taxon>
        <taxon>Paracoccaceae</taxon>
        <taxon>Histidinibacterium</taxon>
    </lineage>
</organism>
<sequence length="127" mass="13014">METMGLARRLCIVFLCLSLLPWGAAVRAGAGAEGLPPPIAAALSGVGAGPDVTVAVAPDEPVRQALPARLCFGPSLTGPTCGSGALPPEAPLEGQRRSCREIRTVLADPHLPEGIVPDRPQRPPRAA</sequence>
<dbReference type="Proteomes" id="UP000268016">
    <property type="component" value="Unassembled WGS sequence"/>
</dbReference>
<reference evidence="2 3" key="1">
    <citation type="submission" date="2018-10" db="EMBL/GenBank/DDBJ databases">
        <title>Histidinibacterium lentulum gen. nov., sp. nov., a marine bacterium from the culture broth of Picochlorum sp. 122.</title>
        <authorList>
            <person name="Wang G."/>
        </authorList>
    </citation>
    <scope>NUCLEOTIDE SEQUENCE [LARGE SCALE GENOMIC DNA]</scope>
    <source>
        <strain evidence="2 3">B17</strain>
    </source>
</reference>
<protein>
    <recommendedName>
        <fullName evidence="4">UrcA family protein</fullName>
    </recommendedName>
</protein>
<gene>
    <name evidence="2" type="ORF">EAT49_02520</name>
</gene>
<evidence type="ECO:0000256" key="1">
    <source>
        <dbReference type="SAM" id="SignalP"/>
    </source>
</evidence>
<comment type="caution">
    <text evidence="2">The sequence shown here is derived from an EMBL/GenBank/DDBJ whole genome shotgun (WGS) entry which is preliminary data.</text>
</comment>
<dbReference type="AlphaFoldDB" id="A0A3N2RA40"/>
<accession>A0A3N2RA40</accession>
<feature type="chain" id="PRO_5018151184" description="UrcA family protein" evidence="1">
    <location>
        <begin position="25"/>
        <end position="127"/>
    </location>
</feature>
<feature type="signal peptide" evidence="1">
    <location>
        <begin position="1"/>
        <end position="24"/>
    </location>
</feature>
<keyword evidence="1" id="KW-0732">Signal</keyword>
<dbReference type="EMBL" id="RDRB01000001">
    <property type="protein sequence ID" value="ROU04283.1"/>
    <property type="molecule type" value="Genomic_DNA"/>
</dbReference>
<evidence type="ECO:0000313" key="3">
    <source>
        <dbReference type="Proteomes" id="UP000268016"/>
    </source>
</evidence>
<evidence type="ECO:0008006" key="4">
    <source>
        <dbReference type="Google" id="ProtNLM"/>
    </source>
</evidence>